<dbReference type="OrthoDB" id="8758272at2"/>
<proteinExistence type="predicted"/>
<reference evidence="1 2" key="1">
    <citation type="submission" date="2016-10" db="EMBL/GenBank/DDBJ databases">
        <authorList>
            <person name="de Groot N.N."/>
        </authorList>
    </citation>
    <scope>NUCLEOTIDE SEQUENCE [LARGE SCALE GENOMIC DNA]</scope>
    <source>
        <strain evidence="1 2">Nl14</strain>
    </source>
</reference>
<evidence type="ECO:0000313" key="2">
    <source>
        <dbReference type="Proteomes" id="UP000182649"/>
    </source>
</evidence>
<dbReference type="RefSeq" id="WP_074974634.1">
    <property type="nucleotide sequence ID" value="NZ_FPBZ01000007.1"/>
</dbReference>
<dbReference type="Proteomes" id="UP000182649">
    <property type="component" value="Unassembled WGS sequence"/>
</dbReference>
<dbReference type="Pfam" id="PF17269">
    <property type="entry name" value="DUF5335"/>
    <property type="match status" value="1"/>
</dbReference>
<sequence>MALTQLAKPQWQDYFDRVSKVLGAKLVEIEVTGLGLGDQVEVDWLPLIGLSYDPRGDVLAVMVEGIEHNIRHPKQIHVDQDVEGLYSIEVVDTAEEHHILLLKDPLKLSAA</sequence>
<dbReference type="InterPro" id="IPR035223">
    <property type="entry name" value="DUF5335"/>
</dbReference>
<evidence type="ECO:0000313" key="1">
    <source>
        <dbReference type="EMBL" id="SFU55835.1"/>
    </source>
</evidence>
<gene>
    <name evidence="1" type="ORF">SAMN05216417_10725</name>
</gene>
<name>A0A1I7H531_9PROT</name>
<organism evidence="1 2">
    <name type="scientific">Nitrosospira multiformis</name>
    <dbReference type="NCBI Taxonomy" id="1231"/>
    <lineage>
        <taxon>Bacteria</taxon>
        <taxon>Pseudomonadati</taxon>
        <taxon>Pseudomonadota</taxon>
        <taxon>Betaproteobacteria</taxon>
        <taxon>Nitrosomonadales</taxon>
        <taxon>Nitrosomonadaceae</taxon>
        <taxon>Nitrosospira</taxon>
    </lineage>
</organism>
<dbReference type="EMBL" id="FPBZ01000007">
    <property type="protein sequence ID" value="SFU55835.1"/>
    <property type="molecule type" value="Genomic_DNA"/>
</dbReference>
<dbReference type="AlphaFoldDB" id="A0A1I7H531"/>
<protein>
    <submittedName>
        <fullName evidence="1">Uncharacterized protein</fullName>
    </submittedName>
</protein>
<accession>A0A1I7H531</accession>